<gene>
    <name evidence="1" type="ORF">E2C01_042097</name>
</gene>
<sequence length="17" mass="1800">MPGTALLSTRKASLTPR</sequence>
<comment type="caution">
    <text evidence="1">The sequence shown here is derived from an EMBL/GenBank/DDBJ whole genome shotgun (WGS) entry which is preliminary data.</text>
</comment>
<reference evidence="1 2" key="1">
    <citation type="submission" date="2019-05" db="EMBL/GenBank/DDBJ databases">
        <title>Another draft genome of Portunus trituberculatus and its Hox gene families provides insights of decapod evolution.</title>
        <authorList>
            <person name="Jeong J.-H."/>
            <person name="Song I."/>
            <person name="Kim S."/>
            <person name="Choi T."/>
            <person name="Kim D."/>
            <person name="Ryu S."/>
            <person name="Kim W."/>
        </authorList>
    </citation>
    <scope>NUCLEOTIDE SEQUENCE [LARGE SCALE GENOMIC DNA]</scope>
    <source>
        <tissue evidence="1">Muscle</tissue>
    </source>
</reference>
<evidence type="ECO:0000313" key="1">
    <source>
        <dbReference type="EMBL" id="MPC48329.1"/>
    </source>
</evidence>
<dbReference type="EMBL" id="VSRR010008223">
    <property type="protein sequence ID" value="MPC48329.1"/>
    <property type="molecule type" value="Genomic_DNA"/>
</dbReference>
<accession>A0A5B7FSS1</accession>
<dbReference type="Proteomes" id="UP000324222">
    <property type="component" value="Unassembled WGS sequence"/>
</dbReference>
<evidence type="ECO:0000313" key="2">
    <source>
        <dbReference type="Proteomes" id="UP000324222"/>
    </source>
</evidence>
<proteinExistence type="predicted"/>
<name>A0A5B7FSS1_PORTR</name>
<keyword evidence="2" id="KW-1185">Reference proteome</keyword>
<organism evidence="1 2">
    <name type="scientific">Portunus trituberculatus</name>
    <name type="common">Swimming crab</name>
    <name type="synonym">Neptunus trituberculatus</name>
    <dbReference type="NCBI Taxonomy" id="210409"/>
    <lineage>
        <taxon>Eukaryota</taxon>
        <taxon>Metazoa</taxon>
        <taxon>Ecdysozoa</taxon>
        <taxon>Arthropoda</taxon>
        <taxon>Crustacea</taxon>
        <taxon>Multicrustacea</taxon>
        <taxon>Malacostraca</taxon>
        <taxon>Eumalacostraca</taxon>
        <taxon>Eucarida</taxon>
        <taxon>Decapoda</taxon>
        <taxon>Pleocyemata</taxon>
        <taxon>Brachyura</taxon>
        <taxon>Eubrachyura</taxon>
        <taxon>Portunoidea</taxon>
        <taxon>Portunidae</taxon>
        <taxon>Portuninae</taxon>
        <taxon>Portunus</taxon>
    </lineage>
</organism>
<protein>
    <submittedName>
        <fullName evidence="1">Uncharacterized protein</fullName>
    </submittedName>
</protein>
<dbReference type="AlphaFoldDB" id="A0A5B7FSS1"/>